<name>A0AAC9BIW8_9RALS</name>
<dbReference type="Proteomes" id="UP000077927">
    <property type="component" value="Chromosome 1"/>
</dbReference>
<dbReference type="KEGG" id="rin:ACS15_2824"/>
<proteinExistence type="predicted"/>
<dbReference type="EMBL" id="CP012605">
    <property type="protein sequence ID" value="ANH73510.1"/>
    <property type="molecule type" value="Genomic_DNA"/>
</dbReference>
<protein>
    <submittedName>
        <fullName evidence="1">Uncharacterized protein</fullName>
    </submittedName>
</protein>
<reference evidence="1 2" key="1">
    <citation type="submission" date="2015-09" db="EMBL/GenBank/DDBJ databases">
        <authorList>
            <person name="Xu Y."/>
            <person name="Nagy A."/>
            <person name="Liu N.T."/>
            <person name="Nou X."/>
        </authorList>
    </citation>
    <scope>NUCLEOTIDE SEQUENCE [LARGE SCALE GENOMIC DNA]</scope>
    <source>
        <strain evidence="1 2">FC1138</strain>
    </source>
</reference>
<sequence length="94" mass="10514">MASPTSDGEKALVVGYWFQVKEGATELEAQKINSELKHLGHGIGNVTRALDWLKAQKPALMIQKRKEGTTKQARKKFVVTNEGKKHVEKMVARI</sequence>
<accession>A0AAC9BIW8</accession>
<dbReference type="AlphaFoldDB" id="A0AAC9BIW8"/>
<evidence type="ECO:0000313" key="2">
    <source>
        <dbReference type="Proteomes" id="UP000077927"/>
    </source>
</evidence>
<organism evidence="1 2">
    <name type="scientific">Ralstonia insidiosa</name>
    <dbReference type="NCBI Taxonomy" id="190721"/>
    <lineage>
        <taxon>Bacteria</taxon>
        <taxon>Pseudomonadati</taxon>
        <taxon>Pseudomonadota</taxon>
        <taxon>Betaproteobacteria</taxon>
        <taxon>Burkholderiales</taxon>
        <taxon>Burkholderiaceae</taxon>
        <taxon>Ralstonia</taxon>
    </lineage>
</organism>
<evidence type="ECO:0000313" key="1">
    <source>
        <dbReference type="EMBL" id="ANH73510.1"/>
    </source>
</evidence>
<gene>
    <name evidence="1" type="ORF">ACS15_2824</name>
</gene>